<dbReference type="EMBL" id="HQ400690">
    <property type="protein sequence ID" value="ADP36933.1"/>
    <property type="molecule type" value="Genomic_DNA"/>
</dbReference>
<evidence type="ECO:0000313" key="2">
    <source>
        <dbReference type="EMBL" id="ADP36933.1"/>
    </source>
</evidence>
<sequence>MSTNEETPSSSSSVARAAACMPDDLSSIDKDSLIKLGVETSSKILEACSIKYAPLSFGEILNGNNPERRKMFSLEGKRGQRSLKHITQHTLKDNDEIIESLNEICTHFINQQIISEHPELEDSVRELNFKNVLEPGRVIKIEDHRMGSYQIKDPCFNLYPSRVCFLEPYKRACGGSMSEVYKELKSLLERECNMGAGCLYRRMFPQCKRAGRVALPESVEYVFTKLLPACSNEGGATGLVHTLHAQFFSFAEECGKKKVQSVYKVRQQCIVCTMLKLSKETNKNAGLDRPHMDLYNEEDENIFLTKTEDLKDFGVIEVSRPDYNDMVVNVHGQKKVMVVDRSKLFSNIDMCEEDGFFFPVIMTEGRDVVPTNLPTSRKRRGGGGGGKKGAKRMLLDEI</sequence>
<name>E3W5T4_9VIRU</name>
<feature type="region of interest" description="Disordered" evidence="1">
    <location>
        <begin position="369"/>
        <end position="390"/>
    </location>
</feature>
<evidence type="ECO:0000256" key="1">
    <source>
        <dbReference type="SAM" id="MobiDB-lite"/>
    </source>
</evidence>
<proteinExistence type="predicted"/>
<reference evidence="2" key="1">
    <citation type="submission" date="2010-10" db="EMBL/GenBank/DDBJ databases">
        <title>A neurotropic herpesvirus infecting the gastropod, abalone, shares ancestry with oyster herpesvirus and a herpesvirus associated with the amphioxus genome.</title>
        <authorList>
            <person name="Savin K.W."/>
            <person name="Cocks B.G."/>
            <person name="Wong F."/>
            <person name="Sawbridge T."/>
            <person name="Cogan N."/>
            <person name="Savage D."/>
            <person name="Warner S."/>
        </authorList>
    </citation>
    <scope>NUCLEOTIDE SEQUENCE</scope>
    <source>
        <strain evidence="2">Victoria</strain>
    </source>
</reference>
<organism evidence="2">
    <name type="scientific">Abalone herpesvirus Victoria/AUS/2007</name>
    <dbReference type="NCBI Taxonomy" id="860344"/>
    <lineage>
        <taxon>Viruses</taxon>
        <taxon>Duplodnaviria</taxon>
        <taxon>Heunggongvirae</taxon>
        <taxon>Peploviricota</taxon>
        <taxon>Herviviricetes</taxon>
        <taxon>Herpesvirales</taxon>
        <taxon>Malacoherpesviridae</taxon>
        <taxon>Aurivirus</taxon>
        <taxon>Aurivirus haliotidmalaco1</taxon>
        <taxon>Haliotid herpesvirus 1</taxon>
    </lineage>
</organism>
<accession>E3W5T4</accession>
<protein>
    <submittedName>
        <fullName evidence="2">p121</fullName>
    </submittedName>
</protein>